<evidence type="ECO:0000256" key="1">
    <source>
        <dbReference type="ARBA" id="ARBA00004651"/>
    </source>
</evidence>
<feature type="transmembrane region" description="Helical" evidence="7">
    <location>
        <begin position="184"/>
        <end position="202"/>
    </location>
</feature>
<protein>
    <submittedName>
        <fullName evidence="9">Uncharacterized membrane protein YeiH</fullName>
    </submittedName>
</protein>
<evidence type="ECO:0000256" key="6">
    <source>
        <dbReference type="ARBA" id="ARBA00023136"/>
    </source>
</evidence>
<evidence type="ECO:0000259" key="8">
    <source>
        <dbReference type="Pfam" id="PF03458"/>
    </source>
</evidence>
<feature type="transmembrane region" description="Helical" evidence="7">
    <location>
        <begin position="103"/>
        <end position="121"/>
    </location>
</feature>
<comment type="subcellular location">
    <subcellularLocation>
        <location evidence="1">Cell membrane</location>
        <topology evidence="1">Multi-pass membrane protein</topology>
    </subcellularLocation>
</comment>
<evidence type="ECO:0000256" key="4">
    <source>
        <dbReference type="ARBA" id="ARBA00022692"/>
    </source>
</evidence>
<evidence type="ECO:0000313" key="9">
    <source>
        <dbReference type="EMBL" id="SHJ96133.1"/>
    </source>
</evidence>
<evidence type="ECO:0000256" key="2">
    <source>
        <dbReference type="ARBA" id="ARBA00008193"/>
    </source>
</evidence>
<comment type="similarity">
    <text evidence="2">Belongs to the UPF0126 family.</text>
</comment>
<dbReference type="Pfam" id="PF03458">
    <property type="entry name" value="Gly_transporter"/>
    <property type="match status" value="2"/>
</dbReference>
<feature type="transmembrane region" description="Helical" evidence="7">
    <location>
        <begin position="74"/>
        <end position="91"/>
    </location>
</feature>
<evidence type="ECO:0000313" key="10">
    <source>
        <dbReference type="Proteomes" id="UP000184016"/>
    </source>
</evidence>
<dbReference type="GO" id="GO:0005886">
    <property type="term" value="C:plasma membrane"/>
    <property type="evidence" value="ECO:0007669"/>
    <property type="project" value="UniProtKB-SubCell"/>
</dbReference>
<dbReference type="AlphaFoldDB" id="A0A1M6NKB9"/>
<name>A0A1M6NKB9_9BACL</name>
<accession>A0A1M6NKB9</accession>
<gene>
    <name evidence="9" type="ORF">SAMN05443507_10678</name>
</gene>
<keyword evidence="5 7" id="KW-1133">Transmembrane helix</keyword>
<feature type="transmembrane region" description="Helical" evidence="7">
    <location>
        <begin position="41"/>
        <end position="62"/>
    </location>
</feature>
<feature type="transmembrane region" description="Helical" evidence="7">
    <location>
        <begin position="12"/>
        <end position="34"/>
    </location>
</feature>
<evidence type="ECO:0000256" key="3">
    <source>
        <dbReference type="ARBA" id="ARBA00022475"/>
    </source>
</evidence>
<feature type="transmembrane region" description="Helical" evidence="7">
    <location>
        <begin position="127"/>
        <end position="148"/>
    </location>
</feature>
<evidence type="ECO:0000256" key="5">
    <source>
        <dbReference type="ARBA" id="ARBA00022989"/>
    </source>
</evidence>
<feature type="domain" description="Glycine transporter" evidence="8">
    <location>
        <begin position="103"/>
        <end position="172"/>
    </location>
</feature>
<reference evidence="10" key="1">
    <citation type="submission" date="2016-11" db="EMBL/GenBank/DDBJ databases">
        <authorList>
            <person name="Varghese N."/>
            <person name="Submissions S."/>
        </authorList>
    </citation>
    <scope>NUCLEOTIDE SEQUENCE [LARGE SCALE GENOMIC DNA]</scope>
    <source>
        <strain evidence="10">USBA-503</strain>
    </source>
</reference>
<feature type="domain" description="Glycine transporter" evidence="8">
    <location>
        <begin position="16"/>
        <end position="89"/>
    </location>
</feature>
<keyword evidence="6 7" id="KW-0472">Membrane</keyword>
<organism evidence="9 10">
    <name type="scientific">Alicyclobacillus tolerans</name>
    <dbReference type="NCBI Taxonomy" id="90970"/>
    <lineage>
        <taxon>Bacteria</taxon>
        <taxon>Bacillati</taxon>
        <taxon>Bacillota</taxon>
        <taxon>Bacilli</taxon>
        <taxon>Bacillales</taxon>
        <taxon>Alicyclobacillaceae</taxon>
        <taxon>Alicyclobacillus</taxon>
    </lineage>
</organism>
<dbReference type="PANTHER" id="PTHR30506:SF3">
    <property type="entry name" value="UPF0126 INNER MEMBRANE PROTEIN YADS-RELATED"/>
    <property type="match status" value="1"/>
</dbReference>
<keyword evidence="3" id="KW-1003">Cell membrane</keyword>
<sequence>MLLLFYCGGIYIVWEVLNIIGTISFAISGSVVAIEEQFDLLGVFVLGFVTAFGGGMIRNLIIGLPVANIWHQPGLFLTATLTILLIFFLPYHWLRHWKRMGGFFDALGLSAFAIEGAIYAHDAHSTLTTTLIAAVMTGIGGGILRDVLARRKPLIFQSEIYALWALAAGACVGLGLVPNAALQYVLFVIVAVLRIVSLRFGWHLPQKWLSNPQDQVESGIE</sequence>
<dbReference type="EMBL" id="FRAF01000006">
    <property type="protein sequence ID" value="SHJ96133.1"/>
    <property type="molecule type" value="Genomic_DNA"/>
</dbReference>
<dbReference type="Proteomes" id="UP000184016">
    <property type="component" value="Unassembled WGS sequence"/>
</dbReference>
<dbReference type="InterPro" id="IPR005115">
    <property type="entry name" value="Gly_transporter"/>
</dbReference>
<feature type="transmembrane region" description="Helical" evidence="7">
    <location>
        <begin position="160"/>
        <end position="178"/>
    </location>
</feature>
<dbReference type="STRING" id="1830138.SAMN05443507_10678"/>
<proteinExistence type="inferred from homology"/>
<dbReference type="PANTHER" id="PTHR30506">
    <property type="entry name" value="INNER MEMBRANE PROTEIN"/>
    <property type="match status" value="1"/>
</dbReference>
<keyword evidence="4 7" id="KW-0812">Transmembrane</keyword>
<evidence type="ECO:0000256" key="7">
    <source>
        <dbReference type="SAM" id="Phobius"/>
    </source>
</evidence>
<keyword evidence="10" id="KW-1185">Reference proteome</keyword>